<dbReference type="AlphaFoldDB" id="A0A1L7CRT4"/>
<dbReference type="GO" id="GO:0004061">
    <property type="term" value="F:arylformamidase activity"/>
    <property type="evidence" value="ECO:0007669"/>
    <property type="project" value="InterPro"/>
</dbReference>
<protein>
    <submittedName>
        <fullName evidence="1">Cyclase</fullName>
    </submittedName>
</protein>
<dbReference type="STRING" id="1437875.CFRA_03700"/>
<name>A0A1L7CRT4_9CORY</name>
<evidence type="ECO:0000313" key="1">
    <source>
        <dbReference type="EMBL" id="APT88529.1"/>
    </source>
</evidence>
<gene>
    <name evidence="1" type="ORF">CFRA_03700</name>
</gene>
<sequence length="239" mass="25648">MWEVARRLRAASWVDLTHRFAPGQPSFPGDPDETVETVSTVDDGAWVQRFGLIGQWGTHVDAPAHFAAGGRTLAELPVRDTVLPLVVLPLADVAQRDVDLEVTAAHITAFETEHGRIPEGSFVALATGWSRRWDEPGDAMHNPDAAGVFHSPGWGVSALEVLAARGVVAVGHETCDCDPGVRVSAGDLRAQRWWLEHDGWMIESMRGLAAVPPTGAMIVATWPVPEVASGFPARAAAVF</sequence>
<dbReference type="PANTHER" id="PTHR43564:SF2">
    <property type="entry name" value="BLR6059 PROTEIN"/>
    <property type="match status" value="1"/>
</dbReference>
<dbReference type="PANTHER" id="PTHR43564">
    <property type="entry name" value="KYNURENINE FORMAMIDASE-LIKE PROTEIN"/>
    <property type="match status" value="1"/>
</dbReference>
<dbReference type="Gene3D" id="3.50.30.50">
    <property type="entry name" value="Putative cyclase"/>
    <property type="match status" value="1"/>
</dbReference>
<accession>A0A1L7CRT4</accession>
<dbReference type="InterPro" id="IPR007325">
    <property type="entry name" value="KFase/CYL"/>
</dbReference>
<dbReference type="Proteomes" id="UP000185434">
    <property type="component" value="Chromosome"/>
</dbReference>
<dbReference type="KEGG" id="cfk:CFRA_03700"/>
<dbReference type="InterPro" id="IPR037175">
    <property type="entry name" value="KFase_sf"/>
</dbReference>
<evidence type="ECO:0000313" key="2">
    <source>
        <dbReference type="Proteomes" id="UP000185434"/>
    </source>
</evidence>
<dbReference type="GO" id="GO:0019441">
    <property type="term" value="P:L-tryptophan catabolic process to kynurenine"/>
    <property type="evidence" value="ECO:0007669"/>
    <property type="project" value="InterPro"/>
</dbReference>
<organism evidence="1 2">
    <name type="scientific">Corynebacterium frankenforstense DSM 45800</name>
    <dbReference type="NCBI Taxonomy" id="1437875"/>
    <lineage>
        <taxon>Bacteria</taxon>
        <taxon>Bacillati</taxon>
        <taxon>Actinomycetota</taxon>
        <taxon>Actinomycetes</taxon>
        <taxon>Mycobacteriales</taxon>
        <taxon>Corynebacteriaceae</taxon>
        <taxon>Corynebacterium</taxon>
    </lineage>
</organism>
<keyword evidence="2" id="KW-1185">Reference proteome</keyword>
<dbReference type="SUPFAM" id="SSF102198">
    <property type="entry name" value="Putative cyclase"/>
    <property type="match status" value="1"/>
</dbReference>
<proteinExistence type="predicted"/>
<reference evidence="1 2" key="1">
    <citation type="submission" date="2014-08" db="EMBL/GenBank/DDBJ databases">
        <title>Complete genome sequence of Corynebacterium frankenforstense ST18(T) (=DSM 45800(T)), isolated from raw cow milk.</title>
        <authorList>
            <person name="Ruckert C."/>
            <person name="Albersmeier A."/>
            <person name="Winkler A."/>
            <person name="Lipski A."/>
            <person name="Kalinowski J."/>
        </authorList>
    </citation>
    <scope>NUCLEOTIDE SEQUENCE [LARGE SCALE GENOMIC DNA]</scope>
    <source>
        <strain evidence="1 2">ST18</strain>
    </source>
</reference>
<dbReference type="Pfam" id="PF04199">
    <property type="entry name" value="Cyclase"/>
    <property type="match status" value="1"/>
</dbReference>
<dbReference type="EMBL" id="CP009247">
    <property type="protein sequence ID" value="APT88529.1"/>
    <property type="molecule type" value="Genomic_DNA"/>
</dbReference>